<name>A0A9X1QMZ3_9CORY</name>
<feature type="domain" description="BD-FAE-like" evidence="2">
    <location>
        <begin position="59"/>
        <end position="243"/>
    </location>
</feature>
<evidence type="ECO:0000259" key="2">
    <source>
        <dbReference type="Pfam" id="PF20434"/>
    </source>
</evidence>
<dbReference type="EMBL" id="JAKGSI010000001">
    <property type="protein sequence ID" value="MCF4005611.1"/>
    <property type="molecule type" value="Genomic_DNA"/>
</dbReference>
<keyword evidence="4" id="KW-1185">Reference proteome</keyword>
<gene>
    <name evidence="3" type="ORF">L1O03_00215</name>
</gene>
<comment type="caution">
    <text evidence="3">The sequence shown here is derived from an EMBL/GenBank/DDBJ whole genome shotgun (WGS) entry which is preliminary data.</text>
</comment>
<dbReference type="AlphaFoldDB" id="A0A9X1QMZ3"/>
<reference evidence="3" key="1">
    <citation type="submission" date="2022-01" db="EMBL/GenBank/DDBJ databases">
        <title>Corynebacterium sp. nov isolated from isolated from the feces of the greater white-fronted geese (Anser albifrons) at Poyang Lake, PR China.</title>
        <authorList>
            <person name="Liu Q."/>
        </authorList>
    </citation>
    <scope>NUCLEOTIDE SEQUENCE</scope>
    <source>
        <strain evidence="3">JCM 32435</strain>
    </source>
</reference>
<dbReference type="Pfam" id="PF20434">
    <property type="entry name" value="BD-FAE"/>
    <property type="match status" value="1"/>
</dbReference>
<dbReference type="SUPFAM" id="SSF53474">
    <property type="entry name" value="alpha/beta-Hydrolases"/>
    <property type="match status" value="1"/>
</dbReference>
<accession>A0A9X1QMZ3</accession>
<evidence type="ECO:0000256" key="1">
    <source>
        <dbReference type="ARBA" id="ARBA00022801"/>
    </source>
</evidence>
<dbReference type="InterPro" id="IPR050300">
    <property type="entry name" value="GDXG_lipolytic_enzyme"/>
</dbReference>
<dbReference type="InterPro" id="IPR049492">
    <property type="entry name" value="BD-FAE-like_dom"/>
</dbReference>
<dbReference type="InterPro" id="IPR029058">
    <property type="entry name" value="AB_hydrolase_fold"/>
</dbReference>
<dbReference type="Proteomes" id="UP001139336">
    <property type="component" value="Unassembled WGS sequence"/>
</dbReference>
<protein>
    <submittedName>
        <fullName evidence="3">Alpha/beta hydrolase</fullName>
    </submittedName>
</protein>
<evidence type="ECO:0000313" key="4">
    <source>
        <dbReference type="Proteomes" id="UP001139336"/>
    </source>
</evidence>
<dbReference type="PANTHER" id="PTHR48081">
    <property type="entry name" value="AB HYDROLASE SUPERFAMILY PROTEIN C4A8.06C"/>
    <property type="match status" value="1"/>
</dbReference>
<dbReference type="Gene3D" id="3.40.50.1820">
    <property type="entry name" value="alpha/beta hydrolase"/>
    <property type="match status" value="1"/>
</dbReference>
<dbReference type="RefSeq" id="WP_236117425.1">
    <property type="nucleotide sequence ID" value="NZ_JAKGSI010000001.1"/>
</dbReference>
<organism evidence="3 4">
    <name type="scientific">Corynebacterium uropygiale</name>
    <dbReference type="NCBI Taxonomy" id="1775911"/>
    <lineage>
        <taxon>Bacteria</taxon>
        <taxon>Bacillati</taxon>
        <taxon>Actinomycetota</taxon>
        <taxon>Actinomycetes</taxon>
        <taxon>Mycobacteriales</taxon>
        <taxon>Corynebacteriaceae</taxon>
        <taxon>Corynebacterium</taxon>
    </lineage>
</organism>
<evidence type="ECO:0000313" key="3">
    <source>
        <dbReference type="EMBL" id="MCF4005611.1"/>
    </source>
</evidence>
<keyword evidence="1 3" id="KW-0378">Hydrolase</keyword>
<proteinExistence type="predicted"/>
<sequence length="291" mass="31122">MTVSTMAVAYRYGGSVSIAQALLPGPMSSEKTLPDLQVSYPAQGEYPSGEVEIYGAQPEGRAMRPVIVDIHGGGWNQDAHMPATLRWFADHGYLVLRPSYELATPQHPTADSVPGQVLGAYRWCVEHAAQWGGDPQRVVLFGDSAGGGLALSAAYRAAEDSSPFRPQAVVALYPTVDVNAVARVRTLGAGNAAREYVGADEDKNPEAFERASSSRWIHRGAPRTLIIQGEHDTFVPPDSVEDFVKEARTSGVDVKLVRVPAADHAFDSQGAGSLGFQLVTTVTESFLLSSI</sequence>
<dbReference type="GO" id="GO:0016787">
    <property type="term" value="F:hydrolase activity"/>
    <property type="evidence" value="ECO:0007669"/>
    <property type="project" value="UniProtKB-KW"/>
</dbReference>